<comment type="similarity">
    <text evidence="1">Belongs to the SfsA family.</text>
</comment>
<dbReference type="NCBIfam" id="TIGR00230">
    <property type="entry name" value="sfsA"/>
    <property type="match status" value="1"/>
</dbReference>
<dbReference type="InterPro" id="IPR041465">
    <property type="entry name" value="SfsA_N"/>
</dbReference>
<evidence type="ECO:0000313" key="4">
    <source>
        <dbReference type="EMBL" id="TYB30897.1"/>
    </source>
</evidence>
<protein>
    <recommendedName>
        <fullName evidence="1">Sugar fermentation stimulation protein homolog</fullName>
    </recommendedName>
</protein>
<sequence>MKLVELRADYTAYFLKRPNRFVAEVKLNNSTVKAHIHDSGRLNELLYKGNKLLLKKAKNKNRKTGWDVIAAKKKDDWILINTMHHREIFLNYITNKKISPINKILKIKPEFKYHTSRLDFLIITKGEKIFVETKGVTLSKNKTAIFPDAPTKRGRKHLNELIEIRERGKKSVIFFLIFLKDAEQFSVNYKTDKKFADKFNEALDKGVKVYKPVFSYDGEFINYEKSI</sequence>
<dbReference type="Pfam" id="PF17746">
    <property type="entry name" value="SfsA_N"/>
    <property type="match status" value="1"/>
</dbReference>
<keyword evidence="5" id="KW-1185">Reference proteome</keyword>
<dbReference type="EMBL" id="VSIX01000065">
    <property type="protein sequence ID" value="TYB30897.1"/>
    <property type="molecule type" value="Genomic_DNA"/>
</dbReference>
<name>A0A5D0MB03_9BACT</name>
<dbReference type="InterPro" id="IPR040452">
    <property type="entry name" value="SfsA_C"/>
</dbReference>
<comment type="caution">
    <text evidence="4">The sequence shown here is derived from an EMBL/GenBank/DDBJ whole genome shotgun (WGS) entry which is preliminary data.</text>
</comment>
<dbReference type="Gene3D" id="3.40.1350.60">
    <property type="match status" value="1"/>
</dbReference>
<gene>
    <name evidence="1 4" type="primary">sfsA</name>
    <name evidence="4" type="ORF">FXF47_06860</name>
</gene>
<feature type="domain" description="SfsA N-terminal OB" evidence="3">
    <location>
        <begin position="15"/>
        <end position="80"/>
    </location>
</feature>
<dbReference type="HAMAP" id="MF_00095">
    <property type="entry name" value="SfsA"/>
    <property type="match status" value="1"/>
</dbReference>
<dbReference type="Proteomes" id="UP000324143">
    <property type="component" value="Unassembled WGS sequence"/>
</dbReference>
<evidence type="ECO:0000313" key="5">
    <source>
        <dbReference type="Proteomes" id="UP000324143"/>
    </source>
</evidence>
<dbReference type="InterPro" id="IPR005224">
    <property type="entry name" value="SfsA"/>
</dbReference>
<dbReference type="Gene3D" id="2.40.50.580">
    <property type="match status" value="1"/>
</dbReference>
<dbReference type="PANTHER" id="PTHR30545">
    <property type="entry name" value="SUGAR FERMENTATION STIMULATION PROTEIN A"/>
    <property type="match status" value="1"/>
</dbReference>
<dbReference type="GO" id="GO:0003677">
    <property type="term" value="F:DNA binding"/>
    <property type="evidence" value="ECO:0007669"/>
    <property type="project" value="InterPro"/>
</dbReference>
<accession>A0A5D0MB03</accession>
<dbReference type="Pfam" id="PF03749">
    <property type="entry name" value="SfsA"/>
    <property type="match status" value="1"/>
</dbReference>
<evidence type="ECO:0000259" key="2">
    <source>
        <dbReference type="Pfam" id="PF03749"/>
    </source>
</evidence>
<dbReference type="PANTHER" id="PTHR30545:SF2">
    <property type="entry name" value="SUGAR FERMENTATION STIMULATION PROTEIN A"/>
    <property type="match status" value="1"/>
</dbReference>
<proteinExistence type="inferred from homology"/>
<feature type="domain" description="Sugar fermentation stimulation protein C-terminal" evidence="2">
    <location>
        <begin position="85"/>
        <end position="215"/>
    </location>
</feature>
<evidence type="ECO:0000256" key="1">
    <source>
        <dbReference type="HAMAP-Rule" id="MF_00095"/>
    </source>
</evidence>
<reference evidence="4" key="1">
    <citation type="submission" date="2019-08" db="EMBL/GenBank/DDBJ databases">
        <title>Genomic characterization of a novel candidate phylum (ARYD3) from a high temperature, high salinity tertiary oil reservoir in north central Oklahoma, USA.</title>
        <authorList>
            <person name="Youssef N.H."/>
            <person name="Yadav A."/>
            <person name="Elshahed M.S."/>
        </authorList>
    </citation>
    <scope>NUCLEOTIDE SEQUENCE [LARGE SCALE GENOMIC DNA]</scope>
    <source>
        <strain evidence="4">ARYD3</strain>
    </source>
</reference>
<organism evidence="4 5">
    <name type="scientific">Candidatus Mcinerneyibacterium aminivorans</name>
    <dbReference type="NCBI Taxonomy" id="2703815"/>
    <lineage>
        <taxon>Bacteria</taxon>
        <taxon>Candidatus Macinerneyibacteriota</taxon>
        <taxon>Candidatus Mcinerneyibacteria</taxon>
        <taxon>Candidatus Mcinerneyibacteriales</taxon>
        <taxon>Candidatus Mcinerneyibacteriaceae</taxon>
        <taxon>Candidatus Mcinerneyibacterium</taxon>
    </lineage>
</organism>
<evidence type="ECO:0000259" key="3">
    <source>
        <dbReference type="Pfam" id="PF17746"/>
    </source>
</evidence>
<dbReference type="AlphaFoldDB" id="A0A5D0MB03"/>